<evidence type="ECO:0000256" key="5">
    <source>
        <dbReference type="ARBA" id="ARBA00022475"/>
    </source>
</evidence>
<dbReference type="InterPro" id="IPR006153">
    <property type="entry name" value="Cation/H_exchanger_TM"/>
</dbReference>
<dbReference type="PRINTS" id="PR01084">
    <property type="entry name" value="NAHEXCHNGR"/>
</dbReference>
<reference evidence="16 17" key="1">
    <citation type="submission" date="2019-09" db="EMBL/GenBank/DDBJ databases">
        <title>Bird 10,000 Genomes (B10K) Project - Family phase.</title>
        <authorList>
            <person name="Zhang G."/>
        </authorList>
    </citation>
    <scope>NUCLEOTIDE SEQUENCE [LARGE SCALE GENOMIC DNA]</scope>
    <source>
        <strain evidence="16">OUT-0013</strain>
        <tissue evidence="16">Blood</tissue>
    </source>
</reference>
<proteinExistence type="inferred from homology"/>
<evidence type="ECO:0000256" key="13">
    <source>
        <dbReference type="SAM" id="MobiDB-lite"/>
    </source>
</evidence>
<keyword evidence="7" id="KW-0967">Endosome</keyword>
<dbReference type="Gene3D" id="6.10.140.1330">
    <property type="match status" value="1"/>
</dbReference>
<dbReference type="GO" id="GO:0015386">
    <property type="term" value="F:potassium:proton antiporter activity"/>
    <property type="evidence" value="ECO:0007669"/>
    <property type="project" value="TreeGrafter"/>
</dbReference>
<comment type="similarity">
    <text evidence="3">Belongs to the monovalent cation:proton antiporter 1 (CPA1) transporter (TC 2.A.36) family.</text>
</comment>
<keyword evidence="10" id="KW-0406">Ion transport</keyword>
<dbReference type="PRINTS" id="PR01088">
    <property type="entry name" value="NAHEXCHNGR6"/>
</dbReference>
<feature type="non-terminal residue" evidence="16">
    <location>
        <position position="1"/>
    </location>
</feature>
<dbReference type="Pfam" id="PF00999">
    <property type="entry name" value="Na_H_Exchanger"/>
    <property type="match status" value="1"/>
</dbReference>
<feature type="domain" description="Cation/H+ exchanger transmembrane" evidence="15">
    <location>
        <begin position="32"/>
        <end position="443"/>
    </location>
</feature>
<dbReference type="InterPro" id="IPR004709">
    <property type="entry name" value="NaH_exchanger"/>
</dbReference>
<dbReference type="GO" id="GO:0005886">
    <property type="term" value="C:plasma membrane"/>
    <property type="evidence" value="ECO:0007669"/>
    <property type="project" value="UniProtKB-SubCell"/>
</dbReference>
<evidence type="ECO:0000256" key="7">
    <source>
        <dbReference type="ARBA" id="ARBA00022753"/>
    </source>
</evidence>
<comment type="subcellular location">
    <subcellularLocation>
        <location evidence="2">Cell membrane</location>
        <topology evidence="2">Multi-pass membrane protein</topology>
    </subcellularLocation>
    <subcellularLocation>
        <location evidence="1">Recycling endosome membrane</location>
        <topology evidence="1">Multi-pass membrane protein</topology>
    </subcellularLocation>
</comment>
<feature type="transmembrane region" description="Helical" evidence="14">
    <location>
        <begin position="51"/>
        <end position="68"/>
    </location>
</feature>
<dbReference type="InterPro" id="IPR002090">
    <property type="entry name" value="NHE-6/7/9"/>
</dbReference>
<keyword evidence="8 14" id="KW-1133">Transmembrane helix</keyword>
<keyword evidence="12" id="KW-0739">Sodium transport</keyword>
<dbReference type="GO" id="GO:0055038">
    <property type="term" value="C:recycling endosome membrane"/>
    <property type="evidence" value="ECO:0007669"/>
    <property type="project" value="UniProtKB-SubCell"/>
</dbReference>
<evidence type="ECO:0000256" key="2">
    <source>
        <dbReference type="ARBA" id="ARBA00004651"/>
    </source>
</evidence>
<name>A0A7K7DX29_9SYLV</name>
<dbReference type="GO" id="GO:0015385">
    <property type="term" value="F:sodium:proton antiporter activity"/>
    <property type="evidence" value="ECO:0007669"/>
    <property type="project" value="InterPro"/>
</dbReference>
<keyword evidence="6 14" id="KW-0812">Transmembrane</keyword>
<organism evidence="16 17">
    <name type="scientific">Sylvia atricapilla</name>
    <name type="common">blackcap</name>
    <dbReference type="NCBI Taxonomy" id="48155"/>
    <lineage>
        <taxon>Eukaryota</taxon>
        <taxon>Metazoa</taxon>
        <taxon>Chordata</taxon>
        <taxon>Craniata</taxon>
        <taxon>Vertebrata</taxon>
        <taxon>Euteleostomi</taxon>
        <taxon>Archelosauria</taxon>
        <taxon>Archosauria</taxon>
        <taxon>Dinosauria</taxon>
        <taxon>Saurischia</taxon>
        <taxon>Theropoda</taxon>
        <taxon>Coelurosauria</taxon>
        <taxon>Aves</taxon>
        <taxon>Neognathae</taxon>
        <taxon>Neoaves</taxon>
        <taxon>Telluraves</taxon>
        <taxon>Australaves</taxon>
        <taxon>Passeriformes</taxon>
        <taxon>Sylvioidea</taxon>
        <taxon>Sylviidae</taxon>
        <taxon>Sylviinae</taxon>
        <taxon>Sylvia</taxon>
    </lineage>
</organism>
<keyword evidence="5" id="KW-1003">Cell membrane</keyword>
<feature type="transmembrane region" description="Helical" evidence="14">
    <location>
        <begin position="274"/>
        <end position="307"/>
    </location>
</feature>
<sequence>LEEEIVSEKAAEESHRQDSANLLVFILLLTLTILTIWLFKHRRARFLHETGLAMIYGVLVGVVLRYGIHVPSDVNNVTLSCQVQTSPATLLVNVSGKFYEYTLKGEISAQELNNVQDNEMLRKVTFDPEVFFNILLPPIIFYAGYSLKRRHFFRNLGSILAYAFLGTAISCLVIGSVVYGCVALMKVTGQLGGDFYFTDCLLFGAIVSATDPVTVLAIFHELQVDVELYALLFGESVLNDAVAIVLSSSIVAYQPAGDNSHTFDVTAMFKSIGIFLGIFSGSFAMGAATGVVTALISFSLFGFFFQFTKLREFPLLETGLFFLMSWSTFLLAEACVVAVLFCGITQAHYTYNNLSTESQHRTKQLFELLNFLAENFIFSYMGLALFTFQNHVFNPTFVVGAFLAIFLGRAANIYPLSFLLNLGRRNKIGTNLQHMMMFAGTLRHPFSDHVAYWHFLAPENLENIPYSTLNLLWTMSGGEAGQEGTQWVGVDADQENVGVPESERRSTKAESAWLFRMWYNFDHNYLKPLLTHSGPPLTTTLPGCCGPVARCLTSPQAYENQEQLKDDDSDLILNDGDISLTYGDSTVNTDSVASSGASRRFVGNSSEDALDRELAFGDHELVIRGTRLVLPMDDSEPPSNVLDNARHGPA</sequence>
<feature type="transmembrane region" description="Helical" evidence="14">
    <location>
        <begin position="365"/>
        <end position="386"/>
    </location>
</feature>
<keyword evidence="11 14" id="KW-0472">Membrane</keyword>
<gene>
    <name evidence="16" type="primary">Slc9a6</name>
    <name evidence="16" type="ORF">SYLATR_R04036</name>
</gene>
<keyword evidence="4" id="KW-0813">Transport</keyword>
<dbReference type="GO" id="GO:0051453">
    <property type="term" value="P:regulation of intracellular pH"/>
    <property type="evidence" value="ECO:0007669"/>
    <property type="project" value="TreeGrafter"/>
</dbReference>
<dbReference type="GO" id="GO:0098719">
    <property type="term" value="P:sodium ion import across plasma membrane"/>
    <property type="evidence" value="ECO:0007669"/>
    <property type="project" value="TreeGrafter"/>
</dbReference>
<protein>
    <submittedName>
        <fullName evidence="16">SL9A6 protein</fullName>
    </submittedName>
</protein>
<comment type="caution">
    <text evidence="16">The sequence shown here is derived from an EMBL/GenBank/DDBJ whole genome shotgun (WGS) entry which is preliminary data.</text>
</comment>
<evidence type="ECO:0000256" key="10">
    <source>
        <dbReference type="ARBA" id="ARBA00023065"/>
    </source>
</evidence>
<feature type="transmembrane region" description="Helical" evidence="14">
    <location>
        <begin position="319"/>
        <end position="344"/>
    </location>
</feature>
<evidence type="ECO:0000256" key="12">
    <source>
        <dbReference type="ARBA" id="ARBA00023201"/>
    </source>
</evidence>
<feature type="non-terminal residue" evidence="16">
    <location>
        <position position="650"/>
    </location>
</feature>
<evidence type="ECO:0000256" key="9">
    <source>
        <dbReference type="ARBA" id="ARBA00023053"/>
    </source>
</evidence>
<dbReference type="EMBL" id="VZSL01000017">
    <property type="protein sequence ID" value="NWY37601.1"/>
    <property type="molecule type" value="Genomic_DNA"/>
</dbReference>
<evidence type="ECO:0000256" key="1">
    <source>
        <dbReference type="ARBA" id="ARBA00004195"/>
    </source>
</evidence>
<dbReference type="InterPro" id="IPR018422">
    <property type="entry name" value="Cation/H_exchanger_CPA1"/>
</dbReference>
<dbReference type="PANTHER" id="PTHR10110">
    <property type="entry name" value="SODIUM/HYDROGEN EXCHANGER"/>
    <property type="match status" value="1"/>
</dbReference>
<feature type="transmembrane region" description="Helical" evidence="14">
    <location>
        <begin position="398"/>
        <end position="420"/>
    </location>
</feature>
<evidence type="ECO:0000256" key="14">
    <source>
        <dbReference type="SAM" id="Phobius"/>
    </source>
</evidence>
<dbReference type="PANTHER" id="PTHR10110:SF94">
    <property type="entry name" value="SODIUM_HYDROGEN EXCHANGER 6"/>
    <property type="match status" value="1"/>
</dbReference>
<feature type="transmembrane region" description="Helical" evidence="14">
    <location>
        <begin position="20"/>
        <end position="39"/>
    </location>
</feature>
<evidence type="ECO:0000313" key="17">
    <source>
        <dbReference type="Proteomes" id="UP000573818"/>
    </source>
</evidence>
<feature type="region of interest" description="Disordered" evidence="13">
    <location>
        <begin position="630"/>
        <end position="650"/>
    </location>
</feature>
<evidence type="ECO:0000256" key="11">
    <source>
        <dbReference type="ARBA" id="ARBA00023136"/>
    </source>
</evidence>
<keyword evidence="9" id="KW-0915">Sodium</keyword>
<evidence type="ECO:0000256" key="4">
    <source>
        <dbReference type="ARBA" id="ARBA00022448"/>
    </source>
</evidence>
<feature type="transmembrane region" description="Helical" evidence="14">
    <location>
        <begin position="130"/>
        <end position="147"/>
    </location>
</feature>
<dbReference type="AlphaFoldDB" id="A0A7K7DX29"/>
<accession>A0A7K7DX29</accession>
<dbReference type="Proteomes" id="UP000573818">
    <property type="component" value="Unassembled WGS sequence"/>
</dbReference>
<evidence type="ECO:0000313" key="16">
    <source>
        <dbReference type="EMBL" id="NWY37601.1"/>
    </source>
</evidence>
<evidence type="ECO:0000256" key="6">
    <source>
        <dbReference type="ARBA" id="ARBA00022692"/>
    </source>
</evidence>
<evidence type="ECO:0000256" key="8">
    <source>
        <dbReference type="ARBA" id="ARBA00022989"/>
    </source>
</evidence>
<evidence type="ECO:0000259" key="15">
    <source>
        <dbReference type="Pfam" id="PF00999"/>
    </source>
</evidence>
<feature type="transmembrane region" description="Helical" evidence="14">
    <location>
        <begin position="159"/>
        <end position="185"/>
    </location>
</feature>
<evidence type="ECO:0000256" key="3">
    <source>
        <dbReference type="ARBA" id="ARBA00007367"/>
    </source>
</evidence>
<keyword evidence="17" id="KW-1185">Reference proteome</keyword>